<proteinExistence type="predicted"/>
<comment type="caution">
    <text evidence="1">The sequence shown here is derived from an EMBL/GenBank/DDBJ whole genome shotgun (WGS) entry which is preliminary data.</text>
</comment>
<dbReference type="EMBL" id="JADGJQ010000005">
    <property type="protein sequence ID" value="KAJ3183856.1"/>
    <property type="molecule type" value="Genomic_DNA"/>
</dbReference>
<reference evidence="1" key="1">
    <citation type="submission" date="2020-05" db="EMBL/GenBank/DDBJ databases">
        <title>Phylogenomic resolution of chytrid fungi.</title>
        <authorList>
            <person name="Stajich J.E."/>
            <person name="Amses K."/>
            <person name="Simmons R."/>
            <person name="Seto K."/>
            <person name="Myers J."/>
            <person name="Bonds A."/>
            <person name="Quandt C.A."/>
            <person name="Barry K."/>
            <person name="Liu P."/>
            <person name="Grigoriev I."/>
            <person name="Longcore J.E."/>
            <person name="James T.Y."/>
        </authorList>
    </citation>
    <scope>NUCLEOTIDE SEQUENCE</scope>
    <source>
        <strain evidence="1">JEL0379</strain>
    </source>
</reference>
<sequence length="306" mass="34445">MAGTLFYQENLIKAVDMHSDLILHPHEILLQRWAAVGPVYFIGDSVTRYQFLELVYYLETGLVPSTNNTSTLIDALHDPTNESTFESWAAFYLGTSQFAQGRLTCDCHRTPNSTMEEVIENRVYTNRNVKLVYVQYFKDIGVCSIRGRTLAFQLPNSSPTPDWCLRLPTFVKSLLNDDSANSITVVLNSGLHGYSVETEVLEVILDMFQNTTGNAKAESSNINLLIWKTTTPSQGGSPAPNVIFPHTWEDSRHSQVFDAAGIIDTHFANQSRADLYWDKLHFIGDVYHALNSELIAFIEDAKTQLI</sequence>
<name>A0AAD5TT26_9FUNG</name>
<keyword evidence="2" id="KW-1185">Reference proteome</keyword>
<evidence type="ECO:0000313" key="1">
    <source>
        <dbReference type="EMBL" id="KAJ3183856.1"/>
    </source>
</evidence>
<accession>A0AAD5TT26</accession>
<dbReference type="AlphaFoldDB" id="A0AAD5TT26"/>
<gene>
    <name evidence="1" type="ORF">HDU87_005972</name>
</gene>
<organism evidence="1 2">
    <name type="scientific">Geranomyces variabilis</name>
    <dbReference type="NCBI Taxonomy" id="109894"/>
    <lineage>
        <taxon>Eukaryota</taxon>
        <taxon>Fungi</taxon>
        <taxon>Fungi incertae sedis</taxon>
        <taxon>Chytridiomycota</taxon>
        <taxon>Chytridiomycota incertae sedis</taxon>
        <taxon>Chytridiomycetes</taxon>
        <taxon>Spizellomycetales</taxon>
        <taxon>Powellomycetaceae</taxon>
        <taxon>Geranomyces</taxon>
    </lineage>
</organism>
<protein>
    <submittedName>
        <fullName evidence="1">Uncharacterized protein</fullName>
    </submittedName>
</protein>
<dbReference type="Proteomes" id="UP001212152">
    <property type="component" value="Unassembled WGS sequence"/>
</dbReference>
<evidence type="ECO:0000313" key="2">
    <source>
        <dbReference type="Proteomes" id="UP001212152"/>
    </source>
</evidence>